<evidence type="ECO:0000256" key="1">
    <source>
        <dbReference type="ARBA" id="ARBA00004651"/>
    </source>
</evidence>
<evidence type="ECO:0000256" key="6">
    <source>
        <dbReference type="ARBA" id="ARBA00023136"/>
    </source>
</evidence>
<feature type="transmembrane region" description="Helical" evidence="7">
    <location>
        <begin position="186"/>
        <end position="205"/>
    </location>
</feature>
<protein>
    <submittedName>
        <fullName evidence="9">ABC transporter permease</fullName>
    </submittedName>
</protein>
<keyword evidence="10" id="KW-1185">Reference proteome</keyword>
<name>A0A512DWJ3_9PROT</name>
<feature type="transmembrane region" description="Helical" evidence="7">
    <location>
        <begin position="244"/>
        <end position="271"/>
    </location>
</feature>
<keyword evidence="4 7" id="KW-0812">Transmembrane</keyword>
<keyword evidence="5 7" id="KW-1133">Transmembrane helix</keyword>
<evidence type="ECO:0000256" key="3">
    <source>
        <dbReference type="ARBA" id="ARBA00022475"/>
    </source>
</evidence>
<dbReference type="PANTHER" id="PTHR43163:SF6">
    <property type="entry name" value="DIPEPTIDE TRANSPORT SYSTEM PERMEASE PROTEIN DPPB-RELATED"/>
    <property type="match status" value="1"/>
</dbReference>
<feature type="transmembrane region" description="Helical" evidence="7">
    <location>
        <begin position="112"/>
        <end position="138"/>
    </location>
</feature>
<evidence type="ECO:0000256" key="4">
    <source>
        <dbReference type="ARBA" id="ARBA00022692"/>
    </source>
</evidence>
<dbReference type="PROSITE" id="PS50928">
    <property type="entry name" value="ABC_TM1"/>
    <property type="match status" value="1"/>
</dbReference>
<reference evidence="9 10" key="1">
    <citation type="submission" date="2019-07" db="EMBL/GenBank/DDBJ databases">
        <title>Whole genome shotgun sequence of Skermanella aerolata NBRC 106429.</title>
        <authorList>
            <person name="Hosoyama A."/>
            <person name="Uohara A."/>
            <person name="Ohji S."/>
            <person name="Ichikawa N."/>
        </authorList>
    </citation>
    <scope>NUCLEOTIDE SEQUENCE [LARGE SCALE GENOMIC DNA]</scope>
    <source>
        <strain evidence="9 10">NBRC 106429</strain>
    </source>
</reference>
<gene>
    <name evidence="9" type="ORF">SAE02_49640</name>
</gene>
<keyword evidence="3" id="KW-1003">Cell membrane</keyword>
<feature type="transmembrane region" description="Helical" evidence="7">
    <location>
        <begin position="12"/>
        <end position="35"/>
    </location>
</feature>
<dbReference type="Pfam" id="PF00528">
    <property type="entry name" value="BPD_transp_1"/>
    <property type="match status" value="1"/>
</dbReference>
<dbReference type="InterPro" id="IPR035906">
    <property type="entry name" value="MetI-like_sf"/>
</dbReference>
<dbReference type="OrthoDB" id="7834831at2"/>
<dbReference type="GO" id="GO:0071916">
    <property type="term" value="F:dipeptide transmembrane transporter activity"/>
    <property type="evidence" value="ECO:0007669"/>
    <property type="project" value="TreeGrafter"/>
</dbReference>
<feature type="domain" description="ABC transmembrane type-1" evidence="8">
    <location>
        <begin position="108"/>
        <end position="305"/>
    </location>
</feature>
<keyword evidence="2 7" id="KW-0813">Transport</keyword>
<dbReference type="SUPFAM" id="SSF161098">
    <property type="entry name" value="MetI-like"/>
    <property type="match status" value="1"/>
</dbReference>
<comment type="caution">
    <text evidence="9">The sequence shown here is derived from an EMBL/GenBank/DDBJ whole genome shotgun (WGS) entry which is preliminary data.</text>
</comment>
<comment type="similarity">
    <text evidence="7">Belongs to the binding-protein-dependent transport system permease family.</text>
</comment>
<evidence type="ECO:0000256" key="7">
    <source>
        <dbReference type="RuleBase" id="RU363032"/>
    </source>
</evidence>
<sequence>MAISIQRQTGRLLAGRAMQAVTVAGLVGVLSFALVRMLPGDMALRIAASRYGPDLLSGTAADDVRAELGLDQPLALQLADWLGRLVRFDLGNSLVSGQPVIDELAVQLGYSLWLAGFALALSVAMAVPIGLIAGLSAGRWPDRAALTGAILLRALPAFVTGLCLIILFSVWLGWLPPAGFGTWRELTLPALTLALGLAALSSRVVRDSMVAVAASPYFAFARVKGLPERTVVMRHGLRNGAIPVVSLLGLQLIYLVEGVVVVESLFAYPGIGHALVHAIFARDVPMIQGTALVMGLVFVAVNMLVDLACAALDPRQAAR</sequence>
<evidence type="ECO:0000259" key="8">
    <source>
        <dbReference type="PROSITE" id="PS50928"/>
    </source>
</evidence>
<organism evidence="9 10">
    <name type="scientific">Skermanella aerolata</name>
    <dbReference type="NCBI Taxonomy" id="393310"/>
    <lineage>
        <taxon>Bacteria</taxon>
        <taxon>Pseudomonadati</taxon>
        <taxon>Pseudomonadota</taxon>
        <taxon>Alphaproteobacteria</taxon>
        <taxon>Rhodospirillales</taxon>
        <taxon>Azospirillaceae</taxon>
        <taxon>Skermanella</taxon>
    </lineage>
</organism>
<dbReference type="CDD" id="cd06261">
    <property type="entry name" value="TM_PBP2"/>
    <property type="match status" value="1"/>
</dbReference>
<dbReference type="PANTHER" id="PTHR43163">
    <property type="entry name" value="DIPEPTIDE TRANSPORT SYSTEM PERMEASE PROTEIN DPPB-RELATED"/>
    <property type="match status" value="1"/>
</dbReference>
<dbReference type="InterPro" id="IPR000515">
    <property type="entry name" value="MetI-like"/>
</dbReference>
<dbReference type="AlphaFoldDB" id="A0A512DWJ3"/>
<dbReference type="EMBL" id="BJYZ01000023">
    <property type="protein sequence ID" value="GEO40816.1"/>
    <property type="molecule type" value="Genomic_DNA"/>
</dbReference>
<dbReference type="GO" id="GO:0005886">
    <property type="term" value="C:plasma membrane"/>
    <property type="evidence" value="ECO:0007669"/>
    <property type="project" value="UniProtKB-SubCell"/>
</dbReference>
<evidence type="ECO:0000256" key="2">
    <source>
        <dbReference type="ARBA" id="ARBA00022448"/>
    </source>
</evidence>
<dbReference type="Proteomes" id="UP000321523">
    <property type="component" value="Unassembled WGS sequence"/>
</dbReference>
<accession>A0A512DWJ3</accession>
<evidence type="ECO:0000313" key="10">
    <source>
        <dbReference type="Proteomes" id="UP000321523"/>
    </source>
</evidence>
<feature type="transmembrane region" description="Helical" evidence="7">
    <location>
        <begin position="291"/>
        <end position="312"/>
    </location>
</feature>
<dbReference type="RefSeq" id="WP_044428780.1">
    <property type="nucleotide sequence ID" value="NZ_BJYZ01000023.1"/>
</dbReference>
<feature type="transmembrane region" description="Helical" evidence="7">
    <location>
        <begin position="150"/>
        <end position="174"/>
    </location>
</feature>
<evidence type="ECO:0000313" key="9">
    <source>
        <dbReference type="EMBL" id="GEO40816.1"/>
    </source>
</evidence>
<evidence type="ECO:0000256" key="5">
    <source>
        <dbReference type="ARBA" id="ARBA00022989"/>
    </source>
</evidence>
<comment type="subcellular location">
    <subcellularLocation>
        <location evidence="1 7">Cell membrane</location>
        <topology evidence="1 7">Multi-pass membrane protein</topology>
    </subcellularLocation>
</comment>
<keyword evidence="6 7" id="KW-0472">Membrane</keyword>
<dbReference type="Gene3D" id="1.10.3720.10">
    <property type="entry name" value="MetI-like"/>
    <property type="match status" value="1"/>
</dbReference>
<proteinExistence type="inferred from homology"/>